<gene>
    <name evidence="7" type="ORF">MQH31_12140</name>
</gene>
<comment type="caution">
    <text evidence="7">The sequence shown here is derived from an EMBL/GenBank/DDBJ whole genome shotgun (WGS) entry which is preliminary data.</text>
</comment>
<reference evidence="7" key="1">
    <citation type="submission" date="2022-03" db="EMBL/GenBank/DDBJ databases">
        <title>Cryobacterium sp. nov. strain ZS14-85, isolated from Antarctic soil.</title>
        <authorList>
            <person name="Li J."/>
            <person name="Niu G."/>
        </authorList>
    </citation>
    <scope>NUCLEOTIDE SEQUENCE</scope>
    <source>
        <strain evidence="7">ZS14-85</strain>
    </source>
</reference>
<evidence type="ECO:0000256" key="2">
    <source>
        <dbReference type="ARBA" id="ARBA00022692"/>
    </source>
</evidence>
<evidence type="ECO:0000256" key="6">
    <source>
        <dbReference type="SAM" id="Phobius"/>
    </source>
</evidence>
<dbReference type="InterPro" id="IPR019109">
    <property type="entry name" value="MamF_MmsF"/>
</dbReference>
<evidence type="ECO:0000313" key="7">
    <source>
        <dbReference type="EMBL" id="MCI4658555.1"/>
    </source>
</evidence>
<dbReference type="RefSeq" id="WP_243012267.1">
    <property type="nucleotide sequence ID" value="NZ_JALGAR010000003.1"/>
</dbReference>
<feature type="transmembrane region" description="Helical" evidence="6">
    <location>
        <begin position="88"/>
        <end position="118"/>
    </location>
</feature>
<keyword evidence="2 6" id="KW-0812">Transmembrane</keyword>
<dbReference type="Proteomes" id="UP001165341">
    <property type="component" value="Unassembled WGS sequence"/>
</dbReference>
<evidence type="ECO:0000256" key="5">
    <source>
        <dbReference type="SAM" id="MobiDB-lite"/>
    </source>
</evidence>
<keyword evidence="3 6" id="KW-1133">Transmembrane helix</keyword>
<evidence type="ECO:0000256" key="4">
    <source>
        <dbReference type="ARBA" id="ARBA00023136"/>
    </source>
</evidence>
<organism evidence="7 8">
    <name type="scientific">Cryobacterium zhongshanensis</name>
    <dbReference type="NCBI Taxonomy" id="2928153"/>
    <lineage>
        <taxon>Bacteria</taxon>
        <taxon>Bacillati</taxon>
        <taxon>Actinomycetota</taxon>
        <taxon>Actinomycetes</taxon>
        <taxon>Micrococcales</taxon>
        <taxon>Microbacteriaceae</taxon>
        <taxon>Cryobacterium</taxon>
    </lineage>
</organism>
<protein>
    <submittedName>
        <fullName evidence="7">DUF4870 domain-containing protein</fullName>
    </submittedName>
</protein>
<evidence type="ECO:0000256" key="1">
    <source>
        <dbReference type="ARBA" id="ARBA00004141"/>
    </source>
</evidence>
<dbReference type="Pfam" id="PF09685">
    <property type="entry name" value="MamF_MmsF"/>
    <property type="match status" value="1"/>
</dbReference>
<accession>A0AA41QVF6</accession>
<feature type="compositionally biased region" description="Polar residues" evidence="5">
    <location>
        <begin position="1"/>
        <end position="12"/>
    </location>
</feature>
<proteinExistence type="predicted"/>
<keyword evidence="4 6" id="KW-0472">Membrane</keyword>
<feature type="transmembrane region" description="Helical" evidence="6">
    <location>
        <begin position="45"/>
        <end position="67"/>
    </location>
</feature>
<name>A0AA41QVF6_9MICO</name>
<dbReference type="EMBL" id="JALGAR010000003">
    <property type="protein sequence ID" value="MCI4658555.1"/>
    <property type="molecule type" value="Genomic_DNA"/>
</dbReference>
<evidence type="ECO:0000256" key="3">
    <source>
        <dbReference type="ARBA" id="ARBA00022989"/>
    </source>
</evidence>
<dbReference type="AlphaFoldDB" id="A0AA41QVF6"/>
<sequence>MMSNSTGNSSEDPNLGQRPPQQPYQPAAPVPAAAAPLTEAEDRQWASFAHLGGVIGFLPSLIIWLVFKDRGRFAEQEAKEALNFQITITIIYVIGWILTAILIGGLINLAAWVIAIIFSVQGFLKTKDGQAYRYPFALRLIK</sequence>
<feature type="region of interest" description="Disordered" evidence="5">
    <location>
        <begin position="1"/>
        <end position="28"/>
    </location>
</feature>
<evidence type="ECO:0000313" key="8">
    <source>
        <dbReference type="Proteomes" id="UP001165341"/>
    </source>
</evidence>
<keyword evidence="8" id="KW-1185">Reference proteome</keyword>
<comment type="subcellular location">
    <subcellularLocation>
        <location evidence="1">Membrane</location>
        <topology evidence="1">Multi-pass membrane protein</topology>
    </subcellularLocation>
</comment>